<dbReference type="Gene3D" id="6.10.250.2910">
    <property type="match status" value="1"/>
</dbReference>
<evidence type="ECO:0000256" key="9">
    <source>
        <dbReference type="SAM" id="MobiDB-lite"/>
    </source>
</evidence>
<sequence length="100" mass="12397">MDEHDHECPYCDDMHYSSPEDEEDYQKRDFTQTYSVFQSERLHRMSKEQLICAYQLLEHRVESLKTKLNEILKEKLEKRRWAWGRTDFPFPIHFLSNRRE</sequence>
<keyword evidence="7" id="KW-0539">Nucleus</keyword>
<keyword evidence="4" id="KW-0805">Transcription regulation</keyword>
<evidence type="ECO:0000256" key="3">
    <source>
        <dbReference type="ARBA" id="ARBA00022491"/>
    </source>
</evidence>
<organism evidence="10 11">
    <name type="scientific">Orchesella dallaii</name>
    <dbReference type="NCBI Taxonomy" id="48710"/>
    <lineage>
        <taxon>Eukaryota</taxon>
        <taxon>Metazoa</taxon>
        <taxon>Ecdysozoa</taxon>
        <taxon>Arthropoda</taxon>
        <taxon>Hexapoda</taxon>
        <taxon>Collembola</taxon>
        <taxon>Entomobryomorpha</taxon>
        <taxon>Entomobryoidea</taxon>
        <taxon>Orchesellidae</taxon>
        <taxon>Orchesellinae</taxon>
        <taxon>Orchesella</taxon>
    </lineage>
</organism>
<evidence type="ECO:0000256" key="7">
    <source>
        <dbReference type="ARBA" id="ARBA00023242"/>
    </source>
</evidence>
<dbReference type="InterPro" id="IPR024872">
    <property type="entry name" value="HEXIM"/>
</dbReference>
<comment type="similarity">
    <text evidence="2">Belongs to the HEXIM family.</text>
</comment>
<evidence type="ECO:0000256" key="4">
    <source>
        <dbReference type="ARBA" id="ARBA00023015"/>
    </source>
</evidence>
<feature type="coiled-coil region" evidence="8">
    <location>
        <begin position="47"/>
        <end position="74"/>
    </location>
</feature>
<feature type="compositionally biased region" description="Basic and acidic residues" evidence="9">
    <location>
        <begin position="1"/>
        <end position="15"/>
    </location>
</feature>
<accession>A0ABP1RCI2</accession>
<feature type="region of interest" description="Disordered" evidence="9">
    <location>
        <begin position="1"/>
        <end position="23"/>
    </location>
</feature>
<comment type="subcellular location">
    <subcellularLocation>
        <location evidence="1">Nucleus</location>
    </subcellularLocation>
</comment>
<proteinExistence type="inferred from homology"/>
<name>A0ABP1RCI2_9HEXA</name>
<keyword evidence="6" id="KW-0804">Transcription</keyword>
<evidence type="ECO:0000256" key="8">
    <source>
        <dbReference type="SAM" id="Coils"/>
    </source>
</evidence>
<gene>
    <name evidence="10" type="ORF">ODALV1_LOCUS19023</name>
</gene>
<comment type="caution">
    <text evidence="10">The sequence shown here is derived from an EMBL/GenBank/DDBJ whole genome shotgun (WGS) entry which is preliminary data.</text>
</comment>
<keyword evidence="5 8" id="KW-0175">Coiled coil</keyword>
<evidence type="ECO:0000256" key="1">
    <source>
        <dbReference type="ARBA" id="ARBA00004123"/>
    </source>
</evidence>
<keyword evidence="3" id="KW-0678">Repressor</keyword>
<evidence type="ECO:0000313" key="10">
    <source>
        <dbReference type="EMBL" id="CAL8120574.1"/>
    </source>
</evidence>
<dbReference type="EMBL" id="CAXLJM020000062">
    <property type="protein sequence ID" value="CAL8120574.1"/>
    <property type="molecule type" value="Genomic_DNA"/>
</dbReference>
<protein>
    <submittedName>
        <fullName evidence="10">Uncharacterized protein</fullName>
    </submittedName>
</protein>
<keyword evidence="11" id="KW-1185">Reference proteome</keyword>
<dbReference type="Pfam" id="PF15313">
    <property type="entry name" value="HEXIM"/>
    <property type="match status" value="1"/>
</dbReference>
<evidence type="ECO:0000256" key="5">
    <source>
        <dbReference type="ARBA" id="ARBA00023054"/>
    </source>
</evidence>
<dbReference type="Proteomes" id="UP001642540">
    <property type="component" value="Unassembled WGS sequence"/>
</dbReference>
<evidence type="ECO:0000313" key="11">
    <source>
        <dbReference type="Proteomes" id="UP001642540"/>
    </source>
</evidence>
<evidence type="ECO:0000256" key="2">
    <source>
        <dbReference type="ARBA" id="ARBA00008409"/>
    </source>
</evidence>
<evidence type="ECO:0000256" key="6">
    <source>
        <dbReference type="ARBA" id="ARBA00023163"/>
    </source>
</evidence>
<reference evidence="10 11" key="1">
    <citation type="submission" date="2024-08" db="EMBL/GenBank/DDBJ databases">
        <authorList>
            <person name="Cucini C."/>
            <person name="Frati F."/>
        </authorList>
    </citation>
    <scope>NUCLEOTIDE SEQUENCE [LARGE SCALE GENOMIC DNA]</scope>
</reference>